<reference evidence="3 4" key="1">
    <citation type="submission" date="2019-03" db="EMBL/GenBank/DDBJ databases">
        <title>Genomic Encyclopedia of Type Strains, Phase IV (KMG-V): Genome sequencing to study the core and pangenomes of soil and plant-associated prokaryotes.</title>
        <authorList>
            <person name="Whitman W."/>
        </authorList>
    </citation>
    <scope>NUCLEOTIDE SEQUENCE [LARGE SCALE GENOMIC DNA]</scope>
    <source>
        <strain evidence="3 4">IE4868</strain>
    </source>
</reference>
<dbReference type="EMBL" id="SMBK01000011">
    <property type="protein sequence ID" value="TCU34736.1"/>
    <property type="molecule type" value="Genomic_DNA"/>
</dbReference>
<protein>
    <recommendedName>
        <fullName evidence="2">DUF7007 domain-containing protein</fullName>
    </recommendedName>
</protein>
<feature type="compositionally biased region" description="Polar residues" evidence="1">
    <location>
        <begin position="336"/>
        <end position="348"/>
    </location>
</feature>
<dbReference type="Proteomes" id="UP000295507">
    <property type="component" value="Unassembled WGS sequence"/>
</dbReference>
<evidence type="ECO:0000256" key="1">
    <source>
        <dbReference type="SAM" id="MobiDB-lite"/>
    </source>
</evidence>
<dbReference type="Pfam" id="PF22653">
    <property type="entry name" value="DUF7007"/>
    <property type="match status" value="1"/>
</dbReference>
<organism evidence="3 4">
    <name type="scientific">Rhizobium azibense</name>
    <dbReference type="NCBI Taxonomy" id="1136135"/>
    <lineage>
        <taxon>Bacteria</taxon>
        <taxon>Pseudomonadati</taxon>
        <taxon>Pseudomonadota</taxon>
        <taxon>Alphaproteobacteria</taxon>
        <taxon>Hyphomicrobiales</taxon>
        <taxon>Rhizobiaceae</taxon>
        <taxon>Rhizobium/Agrobacterium group</taxon>
        <taxon>Rhizobium</taxon>
    </lineage>
</organism>
<feature type="compositionally biased region" description="Polar residues" evidence="1">
    <location>
        <begin position="1"/>
        <end position="16"/>
    </location>
</feature>
<evidence type="ECO:0000313" key="4">
    <source>
        <dbReference type="Proteomes" id="UP000295507"/>
    </source>
</evidence>
<accession>A0A4R3RST9</accession>
<dbReference type="AlphaFoldDB" id="A0A4R3RST9"/>
<proteinExistence type="predicted"/>
<evidence type="ECO:0000259" key="2">
    <source>
        <dbReference type="Pfam" id="PF22653"/>
    </source>
</evidence>
<comment type="caution">
    <text evidence="3">The sequence shown here is derived from an EMBL/GenBank/DDBJ whole genome shotgun (WGS) entry which is preliminary data.</text>
</comment>
<feature type="region of interest" description="Disordered" evidence="1">
    <location>
        <begin position="309"/>
        <end position="409"/>
    </location>
</feature>
<evidence type="ECO:0000313" key="3">
    <source>
        <dbReference type="EMBL" id="TCU34736.1"/>
    </source>
</evidence>
<feature type="compositionally biased region" description="Basic and acidic residues" evidence="1">
    <location>
        <begin position="320"/>
        <end position="334"/>
    </location>
</feature>
<name>A0A4R3RST9_9HYPH</name>
<sequence>MTMLPSQSFEGSTPDTSGVEFGRSADDMAVARVGDLVFALVPARDRQYVLASAWRVSRALAELKRDDFYSHHGSVEGEADFRNRMIEQAGHSRELRLLSRQTVRMTCSTPWGPSQGTTVYADGIVCHTTAGHGGFRLSDARNAKVHPMLRTDGGWYEEDAAWAIVALAFPDLFTTYERKCADKTIRDRWPDAWETIFGRPLAPGESYERDAQAFARQHADDRIVTAALRSDQHPGMTEVIAAIGAGVASLRRSAAFWSRATSIRSAASASSSMRRGMPPMRVLPASLLGAGGRRNVQFRATRRAVYQNGIGTAADAAPARSDRPADHATHDHNHSPAWSPSLRISSRQGAGARRLPRTLPVQSGSDHRRASAGNRCAVEETRPTGFGNRRAAGASRFRRQSRNSYRSWRQDAMSTIGDLERRAGIGPSPVERTAFWRQFHHLEGEACLNAGGAELKRLIALREARADPRPKTRAVRRTRETLPPLTPEQEAALQSYAARHGRRWKSILNNAWMGGPPHDDGGLLRGLRNSHGPTWLQSYRLPKPAKR</sequence>
<feature type="region of interest" description="Disordered" evidence="1">
    <location>
        <begin position="1"/>
        <end position="20"/>
    </location>
</feature>
<dbReference type="InterPro" id="IPR054276">
    <property type="entry name" value="DUF7007"/>
</dbReference>
<feature type="domain" description="DUF7007" evidence="2">
    <location>
        <begin position="105"/>
        <end position="219"/>
    </location>
</feature>
<gene>
    <name evidence="3" type="ORF">EV129_11145</name>
</gene>